<sequence length="123" mass="13131">MTPDPHPGDWTTGRPALTYQECGACRQRWSFARGFCPACGSAAVATREASGHGTVHALTVVARAPSEALRAHAPYTIVLVDAAEGFRVMAHGEGPLAIGDPVRVRFKPFGERLIPAFHREAAP</sequence>
<organism evidence="2 3">
    <name type="scientific">Methylobacterium crusticola</name>
    <dbReference type="NCBI Taxonomy" id="1697972"/>
    <lineage>
        <taxon>Bacteria</taxon>
        <taxon>Pseudomonadati</taxon>
        <taxon>Pseudomonadota</taxon>
        <taxon>Alphaproteobacteria</taxon>
        <taxon>Hyphomicrobiales</taxon>
        <taxon>Methylobacteriaceae</taxon>
        <taxon>Methylobacterium</taxon>
    </lineage>
</organism>
<feature type="domain" description="ChsH2 C-terminal OB-fold" evidence="1">
    <location>
        <begin position="47"/>
        <end position="107"/>
    </location>
</feature>
<protein>
    <recommendedName>
        <fullName evidence="1">ChsH2 C-terminal OB-fold domain-containing protein</fullName>
    </recommendedName>
</protein>
<dbReference type="Pfam" id="PF01796">
    <property type="entry name" value="OB_ChsH2_C"/>
    <property type="match status" value="1"/>
</dbReference>
<keyword evidence="3" id="KW-1185">Reference proteome</keyword>
<dbReference type="Proteomes" id="UP001055167">
    <property type="component" value="Unassembled WGS sequence"/>
</dbReference>
<dbReference type="SUPFAM" id="SSF50249">
    <property type="entry name" value="Nucleic acid-binding proteins"/>
    <property type="match status" value="1"/>
</dbReference>
<proteinExistence type="predicted"/>
<reference evidence="2" key="2">
    <citation type="submission" date="2021-08" db="EMBL/GenBank/DDBJ databases">
        <authorList>
            <person name="Tani A."/>
            <person name="Ola A."/>
            <person name="Ogura Y."/>
            <person name="Katsura K."/>
            <person name="Hayashi T."/>
        </authorList>
    </citation>
    <scope>NUCLEOTIDE SEQUENCE</scope>
    <source>
        <strain evidence="2">KCTC 52305</strain>
    </source>
</reference>
<accession>A0ABQ4R128</accession>
<evidence type="ECO:0000259" key="1">
    <source>
        <dbReference type="Pfam" id="PF01796"/>
    </source>
</evidence>
<dbReference type="PANTHER" id="PTHR34075:SF5">
    <property type="entry name" value="BLR3430 PROTEIN"/>
    <property type="match status" value="1"/>
</dbReference>
<dbReference type="InterPro" id="IPR002878">
    <property type="entry name" value="ChsH2_C"/>
</dbReference>
<evidence type="ECO:0000313" key="2">
    <source>
        <dbReference type="EMBL" id="GJD50556.1"/>
    </source>
</evidence>
<reference evidence="2" key="1">
    <citation type="journal article" date="2021" name="Front. Microbiol.">
        <title>Comprehensive Comparative Genomics and Phenotyping of Methylobacterium Species.</title>
        <authorList>
            <person name="Alessa O."/>
            <person name="Ogura Y."/>
            <person name="Fujitani Y."/>
            <person name="Takami H."/>
            <person name="Hayashi T."/>
            <person name="Sahin N."/>
            <person name="Tani A."/>
        </authorList>
    </citation>
    <scope>NUCLEOTIDE SEQUENCE</scope>
    <source>
        <strain evidence="2">KCTC 52305</strain>
    </source>
</reference>
<evidence type="ECO:0000313" key="3">
    <source>
        <dbReference type="Proteomes" id="UP001055167"/>
    </source>
</evidence>
<dbReference type="InterPro" id="IPR012340">
    <property type="entry name" value="NA-bd_OB-fold"/>
</dbReference>
<dbReference type="RefSeq" id="WP_128562072.1">
    <property type="nucleotide sequence ID" value="NZ_BPQH01000010.1"/>
</dbReference>
<dbReference type="PANTHER" id="PTHR34075">
    <property type="entry name" value="BLR3430 PROTEIN"/>
    <property type="match status" value="1"/>
</dbReference>
<dbReference type="EMBL" id="BPQH01000010">
    <property type="protein sequence ID" value="GJD50556.1"/>
    <property type="molecule type" value="Genomic_DNA"/>
</dbReference>
<name>A0ABQ4R128_9HYPH</name>
<comment type="caution">
    <text evidence="2">The sequence shown here is derived from an EMBL/GenBank/DDBJ whole genome shotgun (WGS) entry which is preliminary data.</text>
</comment>
<dbReference type="InterPro" id="IPR052513">
    <property type="entry name" value="Thioester_dehydratase-like"/>
</dbReference>
<gene>
    <name evidence="2" type="ORF">OPKNFCMD_3299</name>
</gene>